<dbReference type="PANTHER" id="PTHR14978">
    <property type="entry name" value="BETA-CATENIN-LIKE PROTEIN 1 NUCLEAR ASSOCIATED PROTEIN"/>
    <property type="match status" value="1"/>
</dbReference>
<dbReference type="AlphaFoldDB" id="A0A0P7WTD8"/>
<dbReference type="EMBL" id="JARO02006532">
    <property type="protein sequence ID" value="KPP65119.1"/>
    <property type="molecule type" value="Genomic_DNA"/>
</dbReference>
<proteinExistence type="predicted"/>
<dbReference type="Gene3D" id="1.25.10.10">
    <property type="entry name" value="Leucine-rich Repeat Variant"/>
    <property type="match status" value="1"/>
</dbReference>
<dbReference type="PANTHER" id="PTHR14978:SF0">
    <property type="entry name" value="BETA-CATENIN-LIKE PROTEIN 1"/>
    <property type="match status" value="1"/>
</dbReference>
<evidence type="ECO:0000256" key="5">
    <source>
        <dbReference type="ARBA" id="ARBA00023242"/>
    </source>
</evidence>
<feature type="region of interest" description="Disordered" evidence="10">
    <location>
        <begin position="1"/>
        <end position="53"/>
    </location>
</feature>
<evidence type="ECO:0000256" key="9">
    <source>
        <dbReference type="ARBA" id="ARBA00083862"/>
    </source>
</evidence>
<gene>
    <name evidence="12" type="ORF">Z043_116485</name>
</gene>
<dbReference type="GO" id="GO:0005681">
    <property type="term" value="C:spliceosomal complex"/>
    <property type="evidence" value="ECO:0007669"/>
    <property type="project" value="TreeGrafter"/>
</dbReference>
<dbReference type="FunFam" id="1.25.10.10:FF:001136">
    <property type="entry name" value="Beta-catenin-like protein 1"/>
    <property type="match status" value="2"/>
</dbReference>
<dbReference type="SMART" id="SM01156">
    <property type="entry name" value="DUF1716"/>
    <property type="match status" value="1"/>
</dbReference>
<comment type="function">
    <text evidence="6">Component of the PRP19-CDC5L complex that forms an integral part of the spliceosome and is required for activating pre-mRNA splicing. Participates in AID/AICDA-mediated somatic hypermutation (SHM) and class-switch recombination (CSR), 2 processes resulting in the production of high-affinity, mutated isotype-switched antibodies.</text>
</comment>
<evidence type="ECO:0000256" key="3">
    <source>
        <dbReference type="ARBA" id="ARBA00022737"/>
    </source>
</evidence>
<evidence type="ECO:0000256" key="7">
    <source>
        <dbReference type="ARBA" id="ARBA00061776"/>
    </source>
</evidence>
<evidence type="ECO:0000313" key="13">
    <source>
        <dbReference type="Proteomes" id="UP000034805"/>
    </source>
</evidence>
<comment type="subunit">
    <text evidence="7">Component of the PRP19-CDC5L splicing complex composed of a core complex comprising a homotetramer of PRPF19, CDC5L, PLRG1 and BCAS2, and at least three less stably associated proteins CTNNBL1, CWC15 and HSPA8. Interacts directly with CWC15 and CDC5L in the complex. Interacts with AICDA; the interaction is important for the antibody diversification activity of AICDA. Interacts with PRPF31 (via its NLS). Interacts (via its N-terminal NLS) with KPNA1 and KPNA2.</text>
</comment>
<name>A0A0P7WTD8_SCLFO</name>
<dbReference type="Pfam" id="PF08216">
    <property type="entry name" value="CTNNBL"/>
    <property type="match status" value="2"/>
</dbReference>
<dbReference type="InterPro" id="IPR013180">
    <property type="entry name" value="CTNNBL1_N"/>
</dbReference>
<keyword evidence="5" id="KW-0539">Nucleus</keyword>
<evidence type="ECO:0000256" key="2">
    <source>
        <dbReference type="ARBA" id="ARBA00022553"/>
    </source>
</evidence>
<sequence length="429" mass="48793">MLAVMPDRGAKRPREEESDQDPRGRQKPQTGRDSGRHPEGEDTDNDKGLEKKKVLEKLMDSDEEQEGFGFGIIKQGEPLDESSVKKMILTFEKRSYKNQELRIKFPDNPEKFMDSELDLNDIIQEMHVIATMPDLYHLLVELNAVQSLLGLLSHENTDILFSNFRKSVSQVPRNFLNHCSHVAIAVVDLLQELTDIDTLHESEEGAEVLIDALLEGQVVALLVQNMERLDEQVKEEADGVYNTLAIIENMAEFRPGLCTEAAQQGLMQWLLKRIKAKMPFDANKLYCSEILAILLQNNDNTRELLGELDGIDVLLQQLSVFKRHNPATAEEQEMMENLFDSLCSCLMLAANRDRFLKGEGLQLMNLMLREKKMSRTSALKVLDHSMIGPEGSDNCHKFVDILGLRTIFPLFMKTPKKMKKAGVSEKEHE</sequence>
<keyword evidence="2" id="KW-0597">Phosphoprotein</keyword>
<feature type="domain" description="Beta-catenin-like protein 1 N-terminal" evidence="11">
    <location>
        <begin position="48"/>
        <end position="164"/>
    </location>
</feature>
<dbReference type="GO" id="GO:0010467">
    <property type="term" value="P:gene expression"/>
    <property type="evidence" value="ECO:0007669"/>
    <property type="project" value="UniProtKB-ARBA"/>
</dbReference>
<dbReference type="InterPro" id="IPR039678">
    <property type="entry name" value="CTNNBL1"/>
</dbReference>
<evidence type="ECO:0000256" key="10">
    <source>
        <dbReference type="SAM" id="MobiDB-lite"/>
    </source>
</evidence>
<dbReference type="Proteomes" id="UP000034805">
    <property type="component" value="Unassembled WGS sequence"/>
</dbReference>
<evidence type="ECO:0000256" key="6">
    <source>
        <dbReference type="ARBA" id="ARBA00058456"/>
    </source>
</evidence>
<dbReference type="STRING" id="113540.ENSSFOP00015078192"/>
<dbReference type="InterPro" id="IPR011989">
    <property type="entry name" value="ARM-like"/>
</dbReference>
<feature type="non-terminal residue" evidence="12">
    <location>
        <position position="429"/>
    </location>
</feature>
<organism evidence="12 13">
    <name type="scientific">Scleropages formosus</name>
    <name type="common">Asian bonytongue</name>
    <name type="synonym">Osteoglossum formosum</name>
    <dbReference type="NCBI Taxonomy" id="113540"/>
    <lineage>
        <taxon>Eukaryota</taxon>
        <taxon>Metazoa</taxon>
        <taxon>Chordata</taxon>
        <taxon>Craniata</taxon>
        <taxon>Vertebrata</taxon>
        <taxon>Euteleostomi</taxon>
        <taxon>Actinopterygii</taxon>
        <taxon>Neopterygii</taxon>
        <taxon>Teleostei</taxon>
        <taxon>Osteoglossocephala</taxon>
        <taxon>Osteoglossomorpha</taxon>
        <taxon>Osteoglossiformes</taxon>
        <taxon>Osteoglossidae</taxon>
        <taxon>Scleropages</taxon>
    </lineage>
</organism>
<evidence type="ECO:0000313" key="12">
    <source>
        <dbReference type="EMBL" id="KPP65119.1"/>
    </source>
</evidence>
<feature type="compositionally biased region" description="Basic and acidic residues" evidence="10">
    <location>
        <begin position="33"/>
        <end position="53"/>
    </location>
</feature>
<keyword evidence="4" id="KW-0175">Coiled coil</keyword>
<accession>A0A0P7WTD8</accession>
<dbReference type="InterPro" id="IPR016024">
    <property type="entry name" value="ARM-type_fold"/>
</dbReference>
<comment type="subcellular location">
    <subcellularLocation>
        <location evidence="1">Nucleus</location>
    </subcellularLocation>
</comment>
<evidence type="ECO:0000256" key="8">
    <source>
        <dbReference type="ARBA" id="ARBA00070106"/>
    </source>
</evidence>
<dbReference type="SUPFAM" id="SSF48371">
    <property type="entry name" value="ARM repeat"/>
    <property type="match status" value="1"/>
</dbReference>
<keyword evidence="3" id="KW-0677">Repeat</keyword>
<protein>
    <recommendedName>
        <fullName evidence="8">Beta-catenin-like protein 1</fullName>
    </recommendedName>
    <alternativeName>
        <fullName evidence="9">Nuclear-associated protein</fullName>
    </alternativeName>
</protein>
<evidence type="ECO:0000259" key="11">
    <source>
        <dbReference type="SMART" id="SM01156"/>
    </source>
</evidence>
<evidence type="ECO:0000256" key="4">
    <source>
        <dbReference type="ARBA" id="ARBA00023054"/>
    </source>
</evidence>
<evidence type="ECO:0000256" key="1">
    <source>
        <dbReference type="ARBA" id="ARBA00004123"/>
    </source>
</evidence>
<comment type="caution">
    <text evidence="12">The sequence shown here is derived from an EMBL/GenBank/DDBJ whole genome shotgun (WGS) entry which is preliminary data.</text>
</comment>
<reference evidence="12 13" key="1">
    <citation type="submission" date="2015-08" db="EMBL/GenBank/DDBJ databases">
        <title>The genome of the Asian arowana (Scleropages formosus).</title>
        <authorList>
            <person name="Tan M.H."/>
            <person name="Gan H.M."/>
            <person name="Croft L.J."/>
            <person name="Austin C.M."/>
        </authorList>
    </citation>
    <scope>NUCLEOTIDE SEQUENCE [LARGE SCALE GENOMIC DNA]</scope>
    <source>
        <strain evidence="12">Aro1</strain>
    </source>
</reference>
<feature type="compositionally biased region" description="Basic and acidic residues" evidence="10">
    <location>
        <begin position="8"/>
        <end position="24"/>
    </location>
</feature>